<name>A0AAN8G7N7_TRICO</name>
<dbReference type="Pfam" id="PF01553">
    <property type="entry name" value="Acyltransferase"/>
    <property type="match status" value="1"/>
</dbReference>
<organism evidence="8 9">
    <name type="scientific">Trichostrongylus colubriformis</name>
    <name type="common">Black scour worm</name>
    <dbReference type="NCBI Taxonomy" id="6319"/>
    <lineage>
        <taxon>Eukaryota</taxon>
        <taxon>Metazoa</taxon>
        <taxon>Ecdysozoa</taxon>
        <taxon>Nematoda</taxon>
        <taxon>Chromadorea</taxon>
        <taxon>Rhabditida</taxon>
        <taxon>Rhabditina</taxon>
        <taxon>Rhabditomorpha</taxon>
        <taxon>Strongyloidea</taxon>
        <taxon>Trichostrongylidae</taxon>
        <taxon>Trichostrongylus</taxon>
    </lineage>
</organism>
<evidence type="ECO:0000313" key="8">
    <source>
        <dbReference type="EMBL" id="KAK5982753.1"/>
    </source>
</evidence>
<dbReference type="InterPro" id="IPR004552">
    <property type="entry name" value="AGP_acyltrans"/>
</dbReference>
<feature type="transmembrane region" description="Helical" evidence="6">
    <location>
        <begin position="42"/>
        <end position="63"/>
    </location>
</feature>
<evidence type="ECO:0000256" key="1">
    <source>
        <dbReference type="ARBA" id="ARBA00004728"/>
    </source>
</evidence>
<dbReference type="GO" id="GO:0003841">
    <property type="term" value="F:1-acylglycerol-3-phosphate O-acyltransferase activity"/>
    <property type="evidence" value="ECO:0007669"/>
    <property type="project" value="UniProtKB-UniRule"/>
</dbReference>
<dbReference type="InterPro" id="IPR002123">
    <property type="entry name" value="Plipid/glycerol_acylTrfase"/>
</dbReference>
<keyword evidence="6" id="KW-1133">Transmembrane helix</keyword>
<dbReference type="SMART" id="SM00563">
    <property type="entry name" value="PlsC"/>
    <property type="match status" value="1"/>
</dbReference>
<comment type="domain">
    <text evidence="5">The HXXXXD motif is essential for acyltransferase activity and may constitute the binding site for the phosphate moiety of the glycerol-3-phosphate.</text>
</comment>
<evidence type="ECO:0000256" key="5">
    <source>
        <dbReference type="RuleBase" id="RU361267"/>
    </source>
</evidence>
<comment type="caution">
    <text evidence="8">The sequence shown here is derived from an EMBL/GenBank/DDBJ whole genome shotgun (WGS) entry which is preliminary data.</text>
</comment>
<evidence type="ECO:0000313" key="9">
    <source>
        <dbReference type="Proteomes" id="UP001331761"/>
    </source>
</evidence>
<dbReference type="EMBL" id="WIXE01004756">
    <property type="protein sequence ID" value="KAK5982753.1"/>
    <property type="molecule type" value="Genomic_DNA"/>
</dbReference>
<dbReference type="SUPFAM" id="SSF69593">
    <property type="entry name" value="Glycerol-3-phosphate (1)-acyltransferase"/>
    <property type="match status" value="1"/>
</dbReference>
<keyword evidence="5" id="KW-1208">Phospholipid metabolism</keyword>
<evidence type="ECO:0000256" key="4">
    <source>
        <dbReference type="ARBA" id="ARBA00023315"/>
    </source>
</evidence>
<keyword evidence="3 5" id="KW-0808">Transferase</keyword>
<reference evidence="8 9" key="1">
    <citation type="submission" date="2019-10" db="EMBL/GenBank/DDBJ databases">
        <title>Assembly and Annotation for the nematode Trichostrongylus colubriformis.</title>
        <authorList>
            <person name="Martin J."/>
        </authorList>
    </citation>
    <scope>NUCLEOTIDE SEQUENCE [LARGE SCALE GENOMIC DNA]</scope>
    <source>
        <strain evidence="8">G859</strain>
        <tissue evidence="8">Whole worm</tissue>
    </source>
</reference>
<keyword evidence="5" id="KW-0443">Lipid metabolism</keyword>
<dbReference type="GO" id="GO:0006654">
    <property type="term" value="P:phosphatidic acid biosynthetic process"/>
    <property type="evidence" value="ECO:0007669"/>
    <property type="project" value="TreeGrafter"/>
</dbReference>
<dbReference type="Proteomes" id="UP001331761">
    <property type="component" value="Unassembled WGS sequence"/>
</dbReference>
<proteinExistence type="inferred from homology"/>
<evidence type="ECO:0000256" key="6">
    <source>
        <dbReference type="SAM" id="Phobius"/>
    </source>
</evidence>
<dbReference type="AlphaFoldDB" id="A0AAN8G7N7"/>
<sequence>MTDADGKDDYSCHCYLLTISAICAALILTYISLTVRFYVKVTLYLMSIIAAGTVGGIMSLPFGRTPNNHFRMFAVFHSFCSFLQLRFILRNKHYLDSDKAFILIANHQSAVDVLGMSYCWPKNCVVMLKSSLKYLPGFNLCAYMCNAIFINRFSKEKAHKALDSTLDAITKEHRKVWIYPEGTRNPGSSMLPFKKGAFVLSMEAKVPVVCCVFSSHSFFYDAAKRKFDSGDCLVEFLPPIDPSNFKSVEELSDHCRNQMMAKFDELNKEMRSRVSDKDK</sequence>
<dbReference type="CDD" id="cd07989">
    <property type="entry name" value="LPLAT_AGPAT-like"/>
    <property type="match status" value="1"/>
</dbReference>
<comment type="catalytic activity">
    <reaction evidence="5">
        <text>a 1-acyl-sn-glycero-3-phosphate + an acyl-CoA = a 1,2-diacyl-sn-glycero-3-phosphate + CoA</text>
        <dbReference type="Rhea" id="RHEA:19709"/>
        <dbReference type="ChEBI" id="CHEBI:57287"/>
        <dbReference type="ChEBI" id="CHEBI:57970"/>
        <dbReference type="ChEBI" id="CHEBI:58342"/>
        <dbReference type="ChEBI" id="CHEBI:58608"/>
        <dbReference type="EC" id="2.3.1.51"/>
    </reaction>
</comment>
<dbReference type="PANTHER" id="PTHR10434">
    <property type="entry name" value="1-ACYL-SN-GLYCEROL-3-PHOSPHATE ACYLTRANSFERASE"/>
    <property type="match status" value="1"/>
</dbReference>
<dbReference type="PANTHER" id="PTHR10434:SF10">
    <property type="entry name" value="1-ACYL-SN-GLYCEROL-3-PHOSPHATE ACYLTRANSFERASE ACL-1-RELATED"/>
    <property type="match status" value="1"/>
</dbReference>
<keyword evidence="6" id="KW-0472">Membrane</keyword>
<evidence type="ECO:0000256" key="3">
    <source>
        <dbReference type="ARBA" id="ARBA00022679"/>
    </source>
</evidence>
<dbReference type="GO" id="GO:0005783">
    <property type="term" value="C:endoplasmic reticulum"/>
    <property type="evidence" value="ECO:0007669"/>
    <property type="project" value="TreeGrafter"/>
</dbReference>
<comment type="similarity">
    <text evidence="2 5">Belongs to the 1-acyl-sn-glycerol-3-phosphate acyltransferase family.</text>
</comment>
<keyword evidence="9" id="KW-1185">Reference proteome</keyword>
<comment type="pathway">
    <text evidence="1">Phospholipid metabolism; CDP-diacylglycerol biosynthesis; CDP-diacylglycerol from sn-glycerol 3-phosphate: step 2/3.</text>
</comment>
<evidence type="ECO:0000256" key="2">
    <source>
        <dbReference type="ARBA" id="ARBA00008655"/>
    </source>
</evidence>
<dbReference type="NCBIfam" id="TIGR00530">
    <property type="entry name" value="AGP_acyltrn"/>
    <property type="match status" value="1"/>
</dbReference>
<protein>
    <recommendedName>
        <fullName evidence="5">1-acyl-sn-glycerol-3-phosphate acyltransferase</fullName>
        <ecNumber evidence="5">2.3.1.51</ecNumber>
    </recommendedName>
</protein>
<evidence type="ECO:0000259" key="7">
    <source>
        <dbReference type="SMART" id="SM00563"/>
    </source>
</evidence>
<keyword evidence="4 5" id="KW-0012">Acyltransferase</keyword>
<feature type="domain" description="Phospholipid/glycerol acyltransferase" evidence="7">
    <location>
        <begin position="101"/>
        <end position="216"/>
    </location>
</feature>
<keyword evidence="5" id="KW-0594">Phospholipid biosynthesis</keyword>
<feature type="transmembrane region" description="Helical" evidence="6">
    <location>
        <begin position="15"/>
        <end position="35"/>
    </location>
</feature>
<dbReference type="GO" id="GO:0016020">
    <property type="term" value="C:membrane"/>
    <property type="evidence" value="ECO:0007669"/>
    <property type="project" value="InterPro"/>
</dbReference>
<gene>
    <name evidence="8" type="ORF">GCK32_005551</name>
</gene>
<dbReference type="EC" id="2.3.1.51" evidence="5"/>
<accession>A0AAN8G7N7</accession>
<keyword evidence="6" id="KW-0812">Transmembrane</keyword>
<keyword evidence="5" id="KW-0444">Lipid biosynthesis</keyword>